<name>A0AA88S2J9_TACVA</name>
<keyword evidence="3" id="KW-1185">Reference proteome</keyword>
<feature type="compositionally biased region" description="Basic and acidic residues" evidence="1">
    <location>
        <begin position="21"/>
        <end position="35"/>
    </location>
</feature>
<dbReference type="EMBL" id="JAVHJS010000019">
    <property type="protein sequence ID" value="KAK2826960.1"/>
    <property type="molecule type" value="Genomic_DNA"/>
</dbReference>
<dbReference type="Proteomes" id="UP001187315">
    <property type="component" value="Unassembled WGS sequence"/>
</dbReference>
<evidence type="ECO:0000313" key="3">
    <source>
        <dbReference type="Proteomes" id="UP001187315"/>
    </source>
</evidence>
<evidence type="ECO:0000313" key="2">
    <source>
        <dbReference type="EMBL" id="KAK2826960.1"/>
    </source>
</evidence>
<accession>A0AA88S2J9</accession>
<sequence length="230" mass="25478">MKVGQKCAFDKASSLTVGSADRADPPDERKPDTALRKPSLNKLLYDERSERGAGPGSVLANSRLSRALIIPAQSLLPHLLPASPAFCYSEEASLVSNEKREEANSWLASKSQHQILLSITAGFPSLELSWAKKLHWCDIRLIPLFLYSSIPLSHSSKRHDGRFRRCLMEFPVRVTMFESSRDIHLKVIQAAENRTVDGKEPLRNGTGSMVEDMETRPSGAAIQGRPSVNK</sequence>
<organism evidence="2 3">
    <name type="scientific">Tachysurus vachellii</name>
    <name type="common">Darkbarbel catfish</name>
    <name type="synonym">Pelteobagrus vachellii</name>
    <dbReference type="NCBI Taxonomy" id="175792"/>
    <lineage>
        <taxon>Eukaryota</taxon>
        <taxon>Metazoa</taxon>
        <taxon>Chordata</taxon>
        <taxon>Craniata</taxon>
        <taxon>Vertebrata</taxon>
        <taxon>Euteleostomi</taxon>
        <taxon>Actinopterygii</taxon>
        <taxon>Neopterygii</taxon>
        <taxon>Teleostei</taxon>
        <taxon>Ostariophysi</taxon>
        <taxon>Siluriformes</taxon>
        <taxon>Bagridae</taxon>
        <taxon>Tachysurus</taxon>
    </lineage>
</organism>
<comment type="caution">
    <text evidence="2">The sequence shown here is derived from an EMBL/GenBank/DDBJ whole genome shotgun (WGS) entry which is preliminary data.</text>
</comment>
<feature type="region of interest" description="Disordered" evidence="1">
    <location>
        <begin position="1"/>
        <end position="37"/>
    </location>
</feature>
<evidence type="ECO:0000256" key="1">
    <source>
        <dbReference type="SAM" id="MobiDB-lite"/>
    </source>
</evidence>
<dbReference type="AlphaFoldDB" id="A0AA88S2J9"/>
<gene>
    <name evidence="2" type="ORF">Q7C36_017886</name>
</gene>
<reference evidence="2" key="1">
    <citation type="submission" date="2023-08" db="EMBL/GenBank/DDBJ databases">
        <title>Pelteobagrus vachellii genome.</title>
        <authorList>
            <person name="Liu H."/>
        </authorList>
    </citation>
    <scope>NUCLEOTIDE SEQUENCE</scope>
    <source>
        <strain evidence="2">PRFRI_2022a</strain>
        <tissue evidence="2">Muscle</tissue>
    </source>
</reference>
<protein>
    <submittedName>
        <fullName evidence="2">Uncharacterized protein</fullName>
    </submittedName>
</protein>
<proteinExistence type="predicted"/>
<feature type="region of interest" description="Disordered" evidence="1">
    <location>
        <begin position="198"/>
        <end position="230"/>
    </location>
</feature>